<protein>
    <submittedName>
        <fullName evidence="1">Uncharacterized protein</fullName>
    </submittedName>
</protein>
<reference evidence="1" key="1">
    <citation type="journal article" date="2024" name="Gigascience">
        <title>Chromosome-level genome of the poultry shaft louse Menopon gallinae provides insight into the host-switching and adaptive evolution of parasitic lice.</title>
        <authorList>
            <person name="Xu Y."/>
            <person name="Ma L."/>
            <person name="Liu S."/>
            <person name="Liang Y."/>
            <person name="Liu Q."/>
            <person name="He Z."/>
            <person name="Tian L."/>
            <person name="Duan Y."/>
            <person name="Cai W."/>
            <person name="Li H."/>
            <person name="Song F."/>
        </authorList>
    </citation>
    <scope>NUCLEOTIDE SEQUENCE</scope>
    <source>
        <strain evidence="1">Cailab_2023a</strain>
    </source>
</reference>
<accession>A0AAW2IGH0</accession>
<name>A0AAW2IGH0_9NEOP</name>
<gene>
    <name evidence="1" type="ORF">PYX00_002044</name>
</gene>
<sequence length="53" mass="5897">MLMMKAASVLLTSTPFSYRHPAPRRIRPAETLGATCPTPISLLKLLQVYLKRG</sequence>
<organism evidence="1">
    <name type="scientific">Menopon gallinae</name>
    <name type="common">poultry shaft louse</name>
    <dbReference type="NCBI Taxonomy" id="328185"/>
    <lineage>
        <taxon>Eukaryota</taxon>
        <taxon>Metazoa</taxon>
        <taxon>Ecdysozoa</taxon>
        <taxon>Arthropoda</taxon>
        <taxon>Hexapoda</taxon>
        <taxon>Insecta</taxon>
        <taxon>Pterygota</taxon>
        <taxon>Neoptera</taxon>
        <taxon>Paraneoptera</taxon>
        <taxon>Psocodea</taxon>
        <taxon>Troctomorpha</taxon>
        <taxon>Phthiraptera</taxon>
        <taxon>Amblycera</taxon>
        <taxon>Menoponidae</taxon>
        <taxon>Menopon</taxon>
    </lineage>
</organism>
<proteinExistence type="predicted"/>
<comment type="caution">
    <text evidence="1">The sequence shown here is derived from an EMBL/GenBank/DDBJ whole genome shotgun (WGS) entry which is preliminary data.</text>
</comment>
<dbReference type="EMBL" id="JARGDH010000001">
    <property type="protein sequence ID" value="KAL0280882.1"/>
    <property type="molecule type" value="Genomic_DNA"/>
</dbReference>
<evidence type="ECO:0000313" key="1">
    <source>
        <dbReference type="EMBL" id="KAL0280882.1"/>
    </source>
</evidence>
<dbReference type="AlphaFoldDB" id="A0AAW2IGH0"/>